<comment type="caution">
    <text evidence="2">The sequence shown here is derived from an EMBL/GenBank/DDBJ whole genome shotgun (WGS) entry which is preliminary data.</text>
</comment>
<dbReference type="EMBL" id="JANPWB010000001">
    <property type="protein sequence ID" value="KAJ1214311.1"/>
    <property type="molecule type" value="Genomic_DNA"/>
</dbReference>
<evidence type="ECO:0000313" key="2">
    <source>
        <dbReference type="EMBL" id="KAJ1214311.1"/>
    </source>
</evidence>
<dbReference type="AlphaFoldDB" id="A0AAV7WN10"/>
<evidence type="ECO:0000313" key="3">
    <source>
        <dbReference type="Proteomes" id="UP001066276"/>
    </source>
</evidence>
<evidence type="ECO:0000256" key="1">
    <source>
        <dbReference type="SAM" id="MobiDB-lite"/>
    </source>
</evidence>
<name>A0AAV7WN10_PLEWA</name>
<feature type="compositionally biased region" description="Basic and acidic residues" evidence="1">
    <location>
        <begin position="71"/>
        <end position="90"/>
    </location>
</feature>
<reference evidence="2" key="1">
    <citation type="journal article" date="2022" name="bioRxiv">
        <title>Sequencing and chromosome-scale assembly of the giantPleurodeles waltlgenome.</title>
        <authorList>
            <person name="Brown T."/>
            <person name="Elewa A."/>
            <person name="Iarovenko S."/>
            <person name="Subramanian E."/>
            <person name="Araus A.J."/>
            <person name="Petzold A."/>
            <person name="Susuki M."/>
            <person name="Suzuki K.-i.T."/>
            <person name="Hayashi T."/>
            <person name="Toyoda A."/>
            <person name="Oliveira C."/>
            <person name="Osipova E."/>
            <person name="Leigh N.D."/>
            <person name="Simon A."/>
            <person name="Yun M.H."/>
        </authorList>
    </citation>
    <scope>NUCLEOTIDE SEQUENCE</scope>
    <source>
        <strain evidence="2">20211129_DDA</strain>
        <tissue evidence="2">Liver</tissue>
    </source>
</reference>
<dbReference type="Proteomes" id="UP001066276">
    <property type="component" value="Chromosome 1_1"/>
</dbReference>
<sequence length="101" mass="11602">MEGAVWPPHKEKEGCWLLCQQKRNQPGGEPTGDTRGNCNIIVVMRPRLKRMLRTTSPRSLYNFWVKEDIGENAGESKETQSKEMRSEETLSRGQQECEGLH</sequence>
<proteinExistence type="predicted"/>
<accession>A0AAV7WN10</accession>
<gene>
    <name evidence="2" type="ORF">NDU88_001930</name>
</gene>
<feature type="region of interest" description="Disordered" evidence="1">
    <location>
        <begin position="71"/>
        <end position="101"/>
    </location>
</feature>
<organism evidence="2 3">
    <name type="scientific">Pleurodeles waltl</name>
    <name type="common">Iberian ribbed newt</name>
    <dbReference type="NCBI Taxonomy" id="8319"/>
    <lineage>
        <taxon>Eukaryota</taxon>
        <taxon>Metazoa</taxon>
        <taxon>Chordata</taxon>
        <taxon>Craniata</taxon>
        <taxon>Vertebrata</taxon>
        <taxon>Euteleostomi</taxon>
        <taxon>Amphibia</taxon>
        <taxon>Batrachia</taxon>
        <taxon>Caudata</taxon>
        <taxon>Salamandroidea</taxon>
        <taxon>Salamandridae</taxon>
        <taxon>Pleurodelinae</taxon>
        <taxon>Pleurodeles</taxon>
    </lineage>
</organism>
<keyword evidence="3" id="KW-1185">Reference proteome</keyword>
<protein>
    <submittedName>
        <fullName evidence="2">Uncharacterized protein</fullName>
    </submittedName>
</protein>